<evidence type="ECO:0000313" key="4">
    <source>
        <dbReference type="Proteomes" id="UP001597097"/>
    </source>
</evidence>
<comment type="caution">
    <text evidence="3">The sequence shown here is derived from an EMBL/GenBank/DDBJ whole genome shotgun (WGS) entry which is preliminary data.</text>
</comment>
<feature type="domain" description="Smf/DprA SLOG" evidence="2">
    <location>
        <begin position="83"/>
        <end position="281"/>
    </location>
</feature>
<evidence type="ECO:0000259" key="2">
    <source>
        <dbReference type="Pfam" id="PF02481"/>
    </source>
</evidence>
<dbReference type="InterPro" id="IPR057666">
    <property type="entry name" value="DrpA_SLOG"/>
</dbReference>
<sequence>MTTIDEQAAVLALTKATHDQPWFYTARVILDSGSALELLDGGYACRDEDDQAHAAAIAARVQPDDLSWGRDLITAMRTDGVHLVTVLDDAYPGNAIWAYDRQPFLWIRGRFQAGDHRAVAVVGEHDVDHAAAAAQALAEAGLTVVAPLRTDLDAAVHQAALAAKGRTSRTLAVLAGGITESATLGEYASVAKQIADCGAIVSPFWPGAAPTDRTVTRARIVTCGLADCLYVVDGADRGPSASHVEQALRTGKRVFVSQRLQQEQPWVDRAGFRGGMTVVQDIDDLCRQAVNLVDMAPRTHTC</sequence>
<dbReference type="RefSeq" id="WP_219539681.1">
    <property type="nucleotide sequence ID" value="NZ_JAHKRM010000070.1"/>
</dbReference>
<proteinExistence type="inferred from homology"/>
<protein>
    <submittedName>
        <fullName evidence="3">DNA-processing protein DprA</fullName>
    </submittedName>
</protein>
<dbReference type="PANTHER" id="PTHR43022">
    <property type="entry name" value="PROTEIN SMF"/>
    <property type="match status" value="1"/>
</dbReference>
<name>A0ABW4GW55_9ACTN</name>
<accession>A0ABW4GW55</accession>
<dbReference type="Pfam" id="PF02481">
    <property type="entry name" value="DNA_processg_A"/>
    <property type="match status" value="1"/>
</dbReference>
<evidence type="ECO:0000256" key="1">
    <source>
        <dbReference type="ARBA" id="ARBA00006525"/>
    </source>
</evidence>
<keyword evidence="4" id="KW-1185">Reference proteome</keyword>
<reference evidence="4" key="1">
    <citation type="journal article" date="2019" name="Int. J. Syst. Evol. Microbiol.">
        <title>The Global Catalogue of Microorganisms (GCM) 10K type strain sequencing project: providing services to taxonomists for standard genome sequencing and annotation.</title>
        <authorList>
            <consortium name="The Broad Institute Genomics Platform"/>
            <consortium name="The Broad Institute Genome Sequencing Center for Infectious Disease"/>
            <person name="Wu L."/>
            <person name="Ma J."/>
        </authorList>
    </citation>
    <scope>NUCLEOTIDE SEQUENCE [LARGE SCALE GENOMIC DNA]</scope>
    <source>
        <strain evidence="4">CGMCC 1.15399</strain>
    </source>
</reference>
<gene>
    <name evidence="3" type="ORF">ACFSJ0_57395</name>
</gene>
<dbReference type="PANTHER" id="PTHR43022:SF1">
    <property type="entry name" value="PROTEIN SMF"/>
    <property type="match status" value="1"/>
</dbReference>
<evidence type="ECO:0000313" key="3">
    <source>
        <dbReference type="EMBL" id="MFD1546708.1"/>
    </source>
</evidence>
<dbReference type="Proteomes" id="UP001597097">
    <property type="component" value="Unassembled WGS sequence"/>
</dbReference>
<comment type="similarity">
    <text evidence="1">Belongs to the DprA/Smf family.</text>
</comment>
<organism evidence="3 4">
    <name type="scientific">Nonomuraea guangzhouensis</name>
    <dbReference type="NCBI Taxonomy" id="1291555"/>
    <lineage>
        <taxon>Bacteria</taxon>
        <taxon>Bacillati</taxon>
        <taxon>Actinomycetota</taxon>
        <taxon>Actinomycetes</taxon>
        <taxon>Streptosporangiales</taxon>
        <taxon>Streptosporangiaceae</taxon>
        <taxon>Nonomuraea</taxon>
    </lineage>
</organism>
<dbReference type="InterPro" id="IPR003488">
    <property type="entry name" value="DprA"/>
</dbReference>
<dbReference type="EMBL" id="JBHUCM010000068">
    <property type="protein sequence ID" value="MFD1546708.1"/>
    <property type="molecule type" value="Genomic_DNA"/>
</dbReference>